<dbReference type="RefSeq" id="WP_330503996.1">
    <property type="nucleotide sequence ID" value="NZ_JAZDUE010000004.1"/>
</dbReference>
<protein>
    <recommendedName>
        <fullName evidence="3">Excreted virulence factor EspC, type VII ESX diderm</fullName>
    </recommendedName>
</protein>
<evidence type="ECO:0000313" key="2">
    <source>
        <dbReference type="Proteomes" id="UP001335729"/>
    </source>
</evidence>
<dbReference type="EMBL" id="JAZDUE010000004">
    <property type="protein sequence ID" value="MEE4022704.1"/>
    <property type="molecule type" value="Genomic_DNA"/>
</dbReference>
<name>A0ABU7MSE7_9ACTN</name>
<comment type="caution">
    <text evidence="1">The sequence shown here is derived from an EMBL/GenBank/DDBJ whole genome shotgun (WGS) entry which is preliminary data.</text>
</comment>
<evidence type="ECO:0000313" key="1">
    <source>
        <dbReference type="EMBL" id="MEE4022704.1"/>
    </source>
</evidence>
<accession>A0ABU7MSE7</accession>
<dbReference type="Proteomes" id="UP001335729">
    <property type="component" value="Unassembled WGS sequence"/>
</dbReference>
<proteinExistence type="predicted"/>
<keyword evidence="2" id="KW-1185">Reference proteome</keyword>
<organism evidence="1 2">
    <name type="scientific">Gordonia prachuapensis</name>
    <dbReference type="NCBI Taxonomy" id="3115651"/>
    <lineage>
        <taxon>Bacteria</taxon>
        <taxon>Bacillati</taxon>
        <taxon>Actinomycetota</taxon>
        <taxon>Actinomycetes</taxon>
        <taxon>Mycobacteriales</taxon>
        <taxon>Gordoniaceae</taxon>
        <taxon>Gordonia</taxon>
    </lineage>
</organism>
<sequence>MSAGMSTGSTWHPDAGGAELRADLDALSELSDRVGSAHTQIDRIVDDVVAVLAAADSAVGVDDGARAFRAGFASLADETARSVEAAAAEIARHRALIGRGVTEIGEADHDVALTLRDPR</sequence>
<evidence type="ECO:0008006" key="3">
    <source>
        <dbReference type="Google" id="ProtNLM"/>
    </source>
</evidence>
<gene>
    <name evidence="1" type="ORF">V1Y59_06425</name>
</gene>
<reference evidence="1 2" key="1">
    <citation type="submission" date="2024-01" db="EMBL/GenBank/DDBJ databases">
        <title>Draft genome sequence of Gordonia sp. PKS22-38.</title>
        <authorList>
            <person name="Suphannarot A."/>
            <person name="Mingma R."/>
        </authorList>
    </citation>
    <scope>NUCLEOTIDE SEQUENCE [LARGE SCALE GENOMIC DNA]</scope>
    <source>
        <strain evidence="1 2">PKS22-38</strain>
    </source>
</reference>